<gene>
    <name evidence="4" type="ORF">EB796_022618</name>
</gene>
<dbReference type="GO" id="GO:0051015">
    <property type="term" value="F:actin filament binding"/>
    <property type="evidence" value="ECO:0007669"/>
    <property type="project" value="TreeGrafter"/>
</dbReference>
<dbReference type="PROSITE" id="PS50021">
    <property type="entry name" value="CH"/>
    <property type="match status" value="1"/>
</dbReference>
<accession>A0A7J7IYS5</accession>
<dbReference type="Gene3D" id="1.10.418.10">
    <property type="entry name" value="Calponin-like domain"/>
    <property type="match status" value="1"/>
</dbReference>
<evidence type="ECO:0000259" key="3">
    <source>
        <dbReference type="PROSITE" id="PS50021"/>
    </source>
</evidence>
<dbReference type="PROSITE" id="PS01052">
    <property type="entry name" value="CALPONIN_1"/>
    <property type="match status" value="1"/>
</dbReference>
<protein>
    <recommendedName>
        <fullName evidence="2">Transgelin</fullName>
    </recommendedName>
</protein>
<dbReference type="SUPFAM" id="SSF47576">
    <property type="entry name" value="Calponin-homology domain, CH-domain"/>
    <property type="match status" value="1"/>
</dbReference>
<dbReference type="EMBL" id="VXIV02003256">
    <property type="protein sequence ID" value="KAF6019063.1"/>
    <property type="molecule type" value="Genomic_DNA"/>
</dbReference>
<dbReference type="GO" id="GO:0007015">
    <property type="term" value="P:actin filament organization"/>
    <property type="evidence" value="ECO:0007669"/>
    <property type="project" value="TreeGrafter"/>
</dbReference>
<comment type="similarity">
    <text evidence="1 2">Belongs to the calponin family.</text>
</comment>
<proteinExistence type="inferred from homology"/>
<dbReference type="Proteomes" id="UP000593567">
    <property type="component" value="Unassembled WGS sequence"/>
</dbReference>
<dbReference type="Pfam" id="PF00307">
    <property type="entry name" value="CH"/>
    <property type="match status" value="1"/>
</dbReference>
<dbReference type="InterPro" id="IPR000557">
    <property type="entry name" value="Calponin_repeat"/>
</dbReference>
<dbReference type="InterPro" id="IPR036872">
    <property type="entry name" value="CH_dom_sf"/>
</dbReference>
<feature type="domain" description="Calponin-homology (CH)" evidence="3">
    <location>
        <begin position="1"/>
        <end position="94"/>
    </location>
</feature>
<evidence type="ECO:0000256" key="2">
    <source>
        <dbReference type="RuleBase" id="RU361224"/>
    </source>
</evidence>
<dbReference type="GO" id="GO:0015629">
    <property type="term" value="C:actin cytoskeleton"/>
    <property type="evidence" value="ECO:0007669"/>
    <property type="project" value="TreeGrafter"/>
</dbReference>
<dbReference type="Pfam" id="PF00402">
    <property type="entry name" value="Calponin"/>
    <property type="match status" value="1"/>
</dbReference>
<evidence type="ECO:0000313" key="5">
    <source>
        <dbReference type="Proteomes" id="UP000593567"/>
    </source>
</evidence>
<dbReference type="PANTHER" id="PTHR47385:SF14">
    <property type="entry name" value="TRANSGELIN"/>
    <property type="match status" value="1"/>
</dbReference>
<comment type="caution">
    <text evidence="4">The sequence shown here is derived from an EMBL/GenBank/DDBJ whole genome shotgun (WGS) entry which is preliminary data.</text>
</comment>
<dbReference type="InterPro" id="IPR001715">
    <property type="entry name" value="CH_dom"/>
</dbReference>
<evidence type="ECO:0000256" key="1">
    <source>
        <dbReference type="ARBA" id="ARBA00009631"/>
    </source>
</evidence>
<sequence length="144" mass="15817">MNTSGVANNVYDELRSGQKLARLVNVISPGKISQKAIDGAKMTFKQMELINKFTDVCKSLGVPDHECFATVDLYEQQNMNQVITCLAALMRKFGLGPKEATKNEREFTEEQMKAGQTVIGLQMGTNRGASQAGMSFGKARHIVD</sequence>
<dbReference type="AlphaFoldDB" id="A0A7J7IYS5"/>
<dbReference type="PRINTS" id="PR00888">
    <property type="entry name" value="SM22CALPONIN"/>
</dbReference>
<evidence type="ECO:0000313" key="4">
    <source>
        <dbReference type="EMBL" id="KAF6019063.1"/>
    </source>
</evidence>
<name>A0A7J7IYS5_BUGNE</name>
<dbReference type="InterPro" id="IPR003096">
    <property type="entry name" value="SM22_calponin"/>
</dbReference>
<dbReference type="SMART" id="SM00033">
    <property type="entry name" value="CH"/>
    <property type="match status" value="1"/>
</dbReference>
<dbReference type="PROSITE" id="PS51122">
    <property type="entry name" value="CALPONIN_2"/>
    <property type="match status" value="1"/>
</dbReference>
<reference evidence="4" key="1">
    <citation type="submission" date="2020-06" db="EMBL/GenBank/DDBJ databases">
        <title>Draft genome of Bugula neritina, a colonial animal packing powerful symbionts and potential medicines.</title>
        <authorList>
            <person name="Rayko M."/>
        </authorList>
    </citation>
    <scope>NUCLEOTIDE SEQUENCE [LARGE SCALE GENOMIC DNA]</scope>
    <source>
        <strain evidence="4">Kwan_BN1</strain>
    </source>
</reference>
<dbReference type="InterPro" id="IPR050606">
    <property type="entry name" value="Calponin-like"/>
</dbReference>
<dbReference type="OrthoDB" id="21595at2759"/>
<keyword evidence="5" id="KW-1185">Reference proteome</keyword>
<dbReference type="PANTHER" id="PTHR47385">
    <property type="entry name" value="CALPONIN"/>
    <property type="match status" value="1"/>
</dbReference>
<organism evidence="4 5">
    <name type="scientific">Bugula neritina</name>
    <name type="common">Brown bryozoan</name>
    <name type="synonym">Sertularia neritina</name>
    <dbReference type="NCBI Taxonomy" id="10212"/>
    <lineage>
        <taxon>Eukaryota</taxon>
        <taxon>Metazoa</taxon>
        <taxon>Spiralia</taxon>
        <taxon>Lophotrochozoa</taxon>
        <taxon>Bryozoa</taxon>
        <taxon>Gymnolaemata</taxon>
        <taxon>Cheilostomatida</taxon>
        <taxon>Flustrina</taxon>
        <taxon>Buguloidea</taxon>
        <taxon>Bugulidae</taxon>
        <taxon>Bugula</taxon>
    </lineage>
</organism>